<dbReference type="Proteomes" id="UP001215598">
    <property type="component" value="Unassembled WGS sequence"/>
</dbReference>
<evidence type="ECO:0000313" key="1">
    <source>
        <dbReference type="EMBL" id="KAJ7762925.1"/>
    </source>
</evidence>
<dbReference type="InterPro" id="IPR011990">
    <property type="entry name" value="TPR-like_helical_dom_sf"/>
</dbReference>
<proteinExistence type="predicted"/>
<keyword evidence="2" id="KW-1185">Reference proteome</keyword>
<dbReference type="AlphaFoldDB" id="A0AAD7JED2"/>
<name>A0AAD7JED2_9AGAR</name>
<dbReference type="EMBL" id="JARKIB010000031">
    <property type="protein sequence ID" value="KAJ7762925.1"/>
    <property type="molecule type" value="Genomic_DNA"/>
</dbReference>
<comment type="caution">
    <text evidence="1">The sequence shown here is derived from an EMBL/GenBank/DDBJ whole genome shotgun (WGS) entry which is preliminary data.</text>
</comment>
<reference evidence="1" key="1">
    <citation type="submission" date="2023-03" db="EMBL/GenBank/DDBJ databases">
        <title>Massive genome expansion in bonnet fungi (Mycena s.s.) driven by repeated elements and novel gene families across ecological guilds.</title>
        <authorList>
            <consortium name="Lawrence Berkeley National Laboratory"/>
            <person name="Harder C.B."/>
            <person name="Miyauchi S."/>
            <person name="Viragh M."/>
            <person name="Kuo A."/>
            <person name="Thoen E."/>
            <person name="Andreopoulos B."/>
            <person name="Lu D."/>
            <person name="Skrede I."/>
            <person name="Drula E."/>
            <person name="Henrissat B."/>
            <person name="Morin E."/>
            <person name="Kohler A."/>
            <person name="Barry K."/>
            <person name="LaButti K."/>
            <person name="Morin E."/>
            <person name="Salamov A."/>
            <person name="Lipzen A."/>
            <person name="Mereny Z."/>
            <person name="Hegedus B."/>
            <person name="Baldrian P."/>
            <person name="Stursova M."/>
            <person name="Weitz H."/>
            <person name="Taylor A."/>
            <person name="Grigoriev I.V."/>
            <person name="Nagy L.G."/>
            <person name="Martin F."/>
            <person name="Kauserud H."/>
        </authorList>
    </citation>
    <scope>NUCLEOTIDE SEQUENCE</scope>
    <source>
        <strain evidence="1">CBHHK182m</strain>
    </source>
</reference>
<gene>
    <name evidence="1" type="ORF">B0H16DRAFT_1805672</name>
</gene>
<sequence>MPVREHVRRFAAPSQALTDSLRRHFRTILELYEKHNGVPLEGLMNQITLNLGNLQHLLSVGLHRGNPTLADTIQCIISLNSFFRVTGRGHTTLMELVPPALLQLCGHRLEVLFTVELLACRGSNFPMDLEPFVIRSISLLDHLDDLTLASRFYEGSGHRYFVYTGNKTTGGQFLDKALALARECGDIHRYCNALIISSEMEWRAGHYHAAQKLVDEAQHLGRLSGDLYIEARTLEMGATTALYLGNYRRCSLLCERTKDVRKMCGMLGSLLDGNVSQVEAETHLLKSEYAEARAVHMTIVESSSPDQSAAAYAYAWLSVAEIDVIVGAPSAEVYHHLEKAKACGIERLGGVDIWKRVFADLALREGDTATAESMFREDVASNWGRDNQALSYCLERLADTTRWTETTSDSPVIWPVVYLVYAHTSTEKLAVHKALLFLAQIFILAEEDTAHSLLVVALEGFTFMDVHRSKAQCLLHLGDLEHKRGNTTKAIELWEAARPLFAQSLQSTGVAQVDSKLVKLQSPAHLQRHNTSGEVTLLYS</sequence>
<evidence type="ECO:0000313" key="2">
    <source>
        <dbReference type="Proteomes" id="UP001215598"/>
    </source>
</evidence>
<accession>A0AAD7JED2</accession>
<dbReference type="SUPFAM" id="SSF48452">
    <property type="entry name" value="TPR-like"/>
    <property type="match status" value="1"/>
</dbReference>
<protein>
    <submittedName>
        <fullName evidence="1">Uncharacterized protein</fullName>
    </submittedName>
</protein>
<organism evidence="1 2">
    <name type="scientific">Mycena metata</name>
    <dbReference type="NCBI Taxonomy" id="1033252"/>
    <lineage>
        <taxon>Eukaryota</taxon>
        <taxon>Fungi</taxon>
        <taxon>Dikarya</taxon>
        <taxon>Basidiomycota</taxon>
        <taxon>Agaricomycotina</taxon>
        <taxon>Agaricomycetes</taxon>
        <taxon>Agaricomycetidae</taxon>
        <taxon>Agaricales</taxon>
        <taxon>Marasmiineae</taxon>
        <taxon>Mycenaceae</taxon>
        <taxon>Mycena</taxon>
    </lineage>
</organism>